<dbReference type="Gene3D" id="3.40.50.720">
    <property type="entry name" value="NAD(P)-binding Rossmann-like Domain"/>
    <property type="match status" value="1"/>
</dbReference>
<accession>A0A3M2RGI6</accession>
<sequence length="350" mass="37564">MMKAAFITGHGGNEVVEVRHCEKPRRQPGDILVHVKAATLNQVDLYMRNSGAGITHHLPQIMGVDGAGVVAETGKASGHFHEGQSVVLFPALSCGQCEFCQRGDQSLCLRIQFLGEQTDGTFAEWISVPAANVFPMPGHLTFAEGAALGVNFLTAWRMLFTKAQLKPWETVLVFGVGGGVSLAAMQLAKAAGARVIVTSRDTDKLDRALAMGADAAINSQDQEVAKAALEYTNGRGVDVVIENIGEAVWSQAMKSLVRGGRLVTCGATSGAQPGADLQRLFVRQLQIFGSTGGTLAEFSDLLKFVQRHRIQPVIDRSFPLEQIHHALNHLESGKKMGKVALNLCEDTHDS</sequence>
<dbReference type="EMBL" id="QMDL01000002">
    <property type="protein sequence ID" value="RMJ04426.1"/>
    <property type="molecule type" value="Genomic_DNA"/>
</dbReference>
<dbReference type="InterPro" id="IPR036291">
    <property type="entry name" value="NAD(P)-bd_dom_sf"/>
</dbReference>
<gene>
    <name evidence="2" type="primary">adhT</name>
    <name evidence="2" type="ORF">DOQ08_01747</name>
</gene>
<proteinExistence type="predicted"/>
<dbReference type="InterPro" id="IPR013149">
    <property type="entry name" value="ADH-like_C"/>
</dbReference>
<keyword evidence="2" id="KW-0560">Oxidoreductase</keyword>
<evidence type="ECO:0000313" key="2">
    <source>
        <dbReference type="EMBL" id="RMJ04426.1"/>
    </source>
</evidence>
<dbReference type="PANTHER" id="PTHR45033:SF3">
    <property type="entry name" value="DEHYDROGENASE, PUTATIVE (AFU_ORTHOLOGUE AFUA_2G13270)-RELATED"/>
    <property type="match status" value="1"/>
</dbReference>
<evidence type="ECO:0000313" key="3">
    <source>
        <dbReference type="Proteomes" id="UP000265903"/>
    </source>
</evidence>
<dbReference type="InterPro" id="IPR013154">
    <property type="entry name" value="ADH-like_N"/>
</dbReference>
<comment type="caution">
    <text evidence="2">The sequence shown here is derived from an EMBL/GenBank/DDBJ whole genome shotgun (WGS) entry which is preliminary data.</text>
</comment>
<dbReference type="Proteomes" id="UP000265903">
    <property type="component" value="Unassembled WGS sequence"/>
</dbReference>
<dbReference type="SMART" id="SM00829">
    <property type="entry name" value="PKS_ER"/>
    <property type="match status" value="1"/>
</dbReference>
<dbReference type="InterPro" id="IPR020843">
    <property type="entry name" value="ER"/>
</dbReference>
<dbReference type="PANTHER" id="PTHR45033">
    <property type="match status" value="1"/>
</dbReference>
<dbReference type="SUPFAM" id="SSF50129">
    <property type="entry name" value="GroES-like"/>
    <property type="match status" value="1"/>
</dbReference>
<dbReference type="GO" id="GO:0004022">
    <property type="term" value="F:alcohol dehydrogenase (NAD+) activity"/>
    <property type="evidence" value="ECO:0007669"/>
    <property type="project" value="UniProtKB-EC"/>
</dbReference>
<dbReference type="AlphaFoldDB" id="A0A3M2RGI6"/>
<dbReference type="Pfam" id="PF00107">
    <property type="entry name" value="ADH_zinc_N"/>
    <property type="match status" value="1"/>
</dbReference>
<reference evidence="2 3" key="1">
    <citation type="submission" date="2018-08" db="EMBL/GenBank/DDBJ databases">
        <title>Whole Genome Sequence of the Moderate Halophilic Marine Bacterium Marinobacter litoralis Sw-45.</title>
        <authorList>
            <person name="Musa H."/>
        </authorList>
    </citation>
    <scope>NUCLEOTIDE SEQUENCE [LARGE SCALE GENOMIC DNA]</scope>
    <source>
        <strain evidence="2 3">Sw-45</strain>
    </source>
</reference>
<dbReference type="Gene3D" id="3.90.180.10">
    <property type="entry name" value="Medium-chain alcohol dehydrogenases, catalytic domain"/>
    <property type="match status" value="1"/>
</dbReference>
<dbReference type="RefSeq" id="WP_206074818.1">
    <property type="nucleotide sequence ID" value="NZ_QMDL01000002.1"/>
</dbReference>
<dbReference type="EC" id="1.1.1.1" evidence="2"/>
<dbReference type="InterPro" id="IPR011032">
    <property type="entry name" value="GroES-like_sf"/>
</dbReference>
<dbReference type="InterPro" id="IPR052711">
    <property type="entry name" value="Zinc_ADH-like"/>
</dbReference>
<protein>
    <submittedName>
        <fullName evidence="2">Alcohol dehydrogenase</fullName>
        <ecNumber evidence="2">1.1.1.1</ecNumber>
    </submittedName>
</protein>
<feature type="domain" description="Enoyl reductase (ER)" evidence="1">
    <location>
        <begin position="11"/>
        <end position="341"/>
    </location>
</feature>
<name>A0A3M2RGI6_9GAMM</name>
<evidence type="ECO:0000259" key="1">
    <source>
        <dbReference type="SMART" id="SM00829"/>
    </source>
</evidence>
<organism evidence="2 3">
    <name type="scientific">Marinobacter litoralis</name>
    <dbReference type="NCBI Taxonomy" id="187981"/>
    <lineage>
        <taxon>Bacteria</taxon>
        <taxon>Pseudomonadati</taxon>
        <taxon>Pseudomonadota</taxon>
        <taxon>Gammaproteobacteria</taxon>
        <taxon>Pseudomonadales</taxon>
        <taxon>Marinobacteraceae</taxon>
        <taxon>Marinobacter</taxon>
    </lineage>
</organism>
<dbReference type="Pfam" id="PF08240">
    <property type="entry name" value="ADH_N"/>
    <property type="match status" value="1"/>
</dbReference>
<keyword evidence="3" id="KW-1185">Reference proteome</keyword>
<dbReference type="SUPFAM" id="SSF51735">
    <property type="entry name" value="NAD(P)-binding Rossmann-fold domains"/>
    <property type="match status" value="1"/>
</dbReference>